<dbReference type="EMBL" id="JADBEM010000001">
    <property type="protein sequence ID" value="MBE1612586.1"/>
    <property type="molecule type" value="Genomic_DNA"/>
</dbReference>
<accession>A0A927RPY1</accession>
<sequence length="223" mass="26020">MTADGAWWDVPPLIAEGDLPPLPARLVRLEGLTGPTRVSEYTERFGAWEWPSASDLPEIELLRSQDWHLAEQDMVIMLSMWWAEHRGWVRDRTPSVWGSVEEPAGRTRWKPWRRRRDALSMLVPQTDAEREFDVDRLELSGTCEEAGLPVPPQRQWLWLMRSPFVDVSVPQMYDALSSHAHRRARERGLSDYYDDKSIFVEVCREVIGSDRAAFETWWAHNHL</sequence>
<dbReference type="Proteomes" id="UP000638648">
    <property type="component" value="Unassembled WGS sequence"/>
</dbReference>
<dbReference type="RefSeq" id="WP_192755611.1">
    <property type="nucleotide sequence ID" value="NZ_BAABJL010000194.1"/>
</dbReference>
<proteinExistence type="predicted"/>
<reference evidence="1" key="1">
    <citation type="submission" date="2020-10" db="EMBL/GenBank/DDBJ databases">
        <title>Sequencing the genomes of 1000 actinobacteria strains.</title>
        <authorList>
            <person name="Klenk H.-P."/>
        </authorList>
    </citation>
    <scope>NUCLEOTIDE SEQUENCE</scope>
    <source>
        <strain evidence="1">DSM 45354</strain>
    </source>
</reference>
<organism evidence="1 2">
    <name type="scientific">Actinopolymorpha pittospori</name>
    <dbReference type="NCBI Taxonomy" id="648752"/>
    <lineage>
        <taxon>Bacteria</taxon>
        <taxon>Bacillati</taxon>
        <taxon>Actinomycetota</taxon>
        <taxon>Actinomycetes</taxon>
        <taxon>Propionibacteriales</taxon>
        <taxon>Actinopolymorphaceae</taxon>
        <taxon>Actinopolymorpha</taxon>
    </lineage>
</organism>
<keyword evidence="2" id="KW-1185">Reference proteome</keyword>
<gene>
    <name evidence="1" type="ORF">HEB94_009434</name>
</gene>
<evidence type="ECO:0000313" key="1">
    <source>
        <dbReference type="EMBL" id="MBE1612586.1"/>
    </source>
</evidence>
<evidence type="ECO:0000313" key="2">
    <source>
        <dbReference type="Proteomes" id="UP000638648"/>
    </source>
</evidence>
<comment type="caution">
    <text evidence="1">The sequence shown here is derived from an EMBL/GenBank/DDBJ whole genome shotgun (WGS) entry which is preliminary data.</text>
</comment>
<protein>
    <submittedName>
        <fullName evidence="1">Uncharacterized protein</fullName>
    </submittedName>
</protein>
<dbReference type="AlphaFoldDB" id="A0A927RPY1"/>
<name>A0A927RPY1_9ACTN</name>